<protein>
    <recommendedName>
        <fullName evidence="10">Amino acid permease/ SLC12A domain-containing protein</fullName>
    </recommendedName>
</protein>
<evidence type="ECO:0000256" key="4">
    <source>
        <dbReference type="ARBA" id="ARBA00022989"/>
    </source>
</evidence>
<gene>
    <name evidence="8" type="ORF">FNYG_01062</name>
</gene>
<comment type="caution">
    <text evidence="8">The sequence shown here is derived from an EMBL/GenBank/DDBJ whole genome shotgun (WGS) entry which is preliminary data.</text>
</comment>
<dbReference type="PIRSF" id="PIRSF006060">
    <property type="entry name" value="AA_transporter"/>
    <property type="match status" value="1"/>
</dbReference>
<feature type="transmembrane region" description="Helical" evidence="7">
    <location>
        <begin position="171"/>
        <end position="188"/>
    </location>
</feature>
<name>A0A2K0WUU5_GIBNY</name>
<feature type="compositionally biased region" description="Polar residues" evidence="6">
    <location>
        <begin position="1"/>
        <end position="16"/>
    </location>
</feature>
<feature type="transmembrane region" description="Helical" evidence="7">
    <location>
        <begin position="507"/>
        <end position="525"/>
    </location>
</feature>
<evidence type="ECO:0000256" key="1">
    <source>
        <dbReference type="ARBA" id="ARBA00004141"/>
    </source>
</evidence>
<feature type="transmembrane region" description="Helical" evidence="7">
    <location>
        <begin position="124"/>
        <end position="151"/>
    </location>
</feature>
<feature type="transmembrane region" description="Helical" evidence="7">
    <location>
        <begin position="276"/>
        <end position="300"/>
    </location>
</feature>
<dbReference type="PANTHER" id="PTHR45649">
    <property type="entry name" value="AMINO-ACID PERMEASE BAT1"/>
    <property type="match status" value="1"/>
</dbReference>
<dbReference type="Gene3D" id="1.20.1740.10">
    <property type="entry name" value="Amino acid/polyamine transporter I"/>
    <property type="match status" value="1"/>
</dbReference>
<accession>A0A2K0WUU5</accession>
<feature type="region of interest" description="Disordered" evidence="6">
    <location>
        <begin position="1"/>
        <end position="23"/>
    </location>
</feature>
<dbReference type="OrthoDB" id="3257095at2759"/>
<keyword evidence="5 7" id="KW-0472">Membrane</keyword>
<feature type="transmembrane region" description="Helical" evidence="7">
    <location>
        <begin position="48"/>
        <end position="67"/>
    </location>
</feature>
<keyword evidence="3 7" id="KW-0812">Transmembrane</keyword>
<dbReference type="AlphaFoldDB" id="A0A2K0WUU5"/>
<feature type="transmembrane region" description="Helical" evidence="7">
    <location>
        <begin position="449"/>
        <end position="470"/>
    </location>
</feature>
<evidence type="ECO:0000256" key="3">
    <source>
        <dbReference type="ARBA" id="ARBA00022692"/>
    </source>
</evidence>
<dbReference type="GO" id="GO:0022857">
    <property type="term" value="F:transmembrane transporter activity"/>
    <property type="evidence" value="ECO:0007669"/>
    <property type="project" value="InterPro"/>
</dbReference>
<feature type="transmembrane region" description="Helical" evidence="7">
    <location>
        <begin position="407"/>
        <end position="429"/>
    </location>
</feature>
<keyword evidence="9" id="KW-1185">Reference proteome</keyword>
<feature type="transmembrane region" description="Helical" evidence="7">
    <location>
        <begin position="328"/>
        <end position="348"/>
    </location>
</feature>
<comment type="subcellular location">
    <subcellularLocation>
        <location evidence="1">Membrane</location>
        <topology evidence="1">Multi-pass membrane protein</topology>
    </subcellularLocation>
</comment>
<evidence type="ECO:0000313" key="8">
    <source>
        <dbReference type="EMBL" id="PNP86006.1"/>
    </source>
</evidence>
<feature type="transmembrane region" description="Helical" evidence="7">
    <location>
        <begin position="79"/>
        <end position="103"/>
    </location>
</feature>
<feature type="transmembrane region" description="Helical" evidence="7">
    <location>
        <begin position="384"/>
        <end position="401"/>
    </location>
</feature>
<feature type="transmembrane region" description="Helical" evidence="7">
    <location>
        <begin position="237"/>
        <end position="255"/>
    </location>
</feature>
<sequence length="528" mass="56386">MTNSKTQINNEDSTSAPIDRLPTQGDSAQLQSLGYHSELQRNFSLPSIVGLCLCLMSTWEACAAVLVQGLASGGAPCLFYNFIASFAGSLAIGASLGEIASIYPTAGGQYHWVTALAPGRFKKPAGWITGWISVGGLIALTSSPAFLGGLMTQALITLNSDSYSGTRWQGMLFYWAFVVYAAVMNVWGHRALPTTNSVSGILHGLFFLITLIILASMSTKNTAHFVFVETQNETGWSSSGVAWFVGMISSVYPFLGYDAACHLAEELPYASRNVPLAIMGSIGINGILGLAFTLVLLFSAGPLERLLESPTGFPFMQLYLDATKSHSATTILSIFVIVMALAGSVAGLTSTSRTLWAFARDDATPFSTFLSTVNRNGHVPSRSIWTVTGFQILLGFIYLGSSAAFNAILSMAIIGMYLSYLLPILAMLFQGRSRVAAADYGPFKLGNTFGILVNIVSACWIILVIVFSAFPSTMPVSAENMNYSSVIIAGWVLFGVVYYLMLGHQNFRTPIVAAGVVMGIPLAAASHN</sequence>
<feature type="transmembrane region" description="Helical" evidence="7">
    <location>
        <begin position="482"/>
        <end position="500"/>
    </location>
</feature>
<keyword evidence="4 7" id="KW-1133">Transmembrane helix</keyword>
<evidence type="ECO:0000313" key="9">
    <source>
        <dbReference type="Proteomes" id="UP000236664"/>
    </source>
</evidence>
<evidence type="ECO:0000256" key="5">
    <source>
        <dbReference type="ARBA" id="ARBA00023136"/>
    </source>
</evidence>
<reference evidence="8 9" key="1">
    <citation type="submission" date="2017-06" db="EMBL/GenBank/DDBJ databases">
        <title>Genome of Fusarium nygamai isolate CS10214.</title>
        <authorList>
            <person name="Gardiner D.M."/>
            <person name="Obanor F."/>
            <person name="Kazan K."/>
        </authorList>
    </citation>
    <scope>NUCLEOTIDE SEQUENCE [LARGE SCALE GENOMIC DNA]</scope>
    <source>
        <strain evidence="8 9">CS10214</strain>
    </source>
</reference>
<evidence type="ECO:0000256" key="6">
    <source>
        <dbReference type="SAM" id="MobiDB-lite"/>
    </source>
</evidence>
<evidence type="ECO:0000256" key="7">
    <source>
        <dbReference type="SAM" id="Phobius"/>
    </source>
</evidence>
<dbReference type="EMBL" id="MTQA01000018">
    <property type="protein sequence ID" value="PNP86006.1"/>
    <property type="molecule type" value="Genomic_DNA"/>
</dbReference>
<keyword evidence="2" id="KW-0813">Transport</keyword>
<evidence type="ECO:0000256" key="2">
    <source>
        <dbReference type="ARBA" id="ARBA00022448"/>
    </source>
</evidence>
<proteinExistence type="predicted"/>
<evidence type="ECO:0008006" key="10">
    <source>
        <dbReference type="Google" id="ProtNLM"/>
    </source>
</evidence>
<dbReference type="Pfam" id="PF13520">
    <property type="entry name" value="AA_permease_2"/>
    <property type="match status" value="1"/>
</dbReference>
<feature type="transmembrane region" description="Helical" evidence="7">
    <location>
        <begin position="200"/>
        <end position="217"/>
    </location>
</feature>
<dbReference type="GO" id="GO:0016020">
    <property type="term" value="C:membrane"/>
    <property type="evidence" value="ECO:0007669"/>
    <property type="project" value="UniProtKB-SubCell"/>
</dbReference>
<dbReference type="PANTHER" id="PTHR45649:SF14">
    <property type="entry name" value="GABA PERMEASE"/>
    <property type="match status" value="1"/>
</dbReference>
<dbReference type="STRING" id="42673.A0A2K0WUU5"/>
<dbReference type="InterPro" id="IPR002293">
    <property type="entry name" value="AA/rel_permease1"/>
</dbReference>
<organism evidence="8 9">
    <name type="scientific">Gibberella nygamai</name>
    <name type="common">Bean root rot disease fungus</name>
    <name type="synonym">Fusarium nygamai</name>
    <dbReference type="NCBI Taxonomy" id="42673"/>
    <lineage>
        <taxon>Eukaryota</taxon>
        <taxon>Fungi</taxon>
        <taxon>Dikarya</taxon>
        <taxon>Ascomycota</taxon>
        <taxon>Pezizomycotina</taxon>
        <taxon>Sordariomycetes</taxon>
        <taxon>Hypocreomycetidae</taxon>
        <taxon>Hypocreales</taxon>
        <taxon>Nectriaceae</taxon>
        <taxon>Fusarium</taxon>
        <taxon>Fusarium fujikuroi species complex</taxon>
    </lineage>
</organism>
<dbReference type="Proteomes" id="UP000236664">
    <property type="component" value="Unassembled WGS sequence"/>
</dbReference>